<comment type="caution">
    <text evidence="1">The sequence shown here is derived from an EMBL/GenBank/DDBJ whole genome shotgun (WGS) entry which is preliminary data.</text>
</comment>
<sequence>MQSDPTNLLFQSLLLEEFFLESNLRQEFGVPEKLAELASRFSKPTAKILHLLIVSKANLPIPPDAIAEVIDWLTSQRHTTLIFRSIADVLATTRSAQDKYNSCCRSAICYAVVGSYDFAFGALRISASVNDSWARHHHIYGLIHAIENRKARAQCELEMAYACEPYSETKVRIARALELLSHITAV</sequence>
<organism evidence="1">
    <name type="scientific">Tolypothrix bouteillei VB521301</name>
    <dbReference type="NCBI Taxonomy" id="1479485"/>
    <lineage>
        <taxon>Bacteria</taxon>
        <taxon>Bacillati</taxon>
        <taxon>Cyanobacteriota</taxon>
        <taxon>Cyanophyceae</taxon>
        <taxon>Nostocales</taxon>
        <taxon>Tolypothrichaceae</taxon>
        <taxon>Tolypothrix</taxon>
    </lineage>
</organism>
<proteinExistence type="predicted"/>
<name>A0A0C1NMF9_9CYAN</name>
<gene>
    <name evidence="1" type="ORF">DA73_0201410</name>
</gene>
<dbReference type="AlphaFoldDB" id="A0A0C1NMF9"/>
<accession>A0A0C1NMF9</accession>
<reference evidence="1" key="1">
    <citation type="journal article" date="2015" name="Genome Announc.">
        <title>Draft Genome Sequence of Tolypothrix boutellei Strain VB521301.</title>
        <authorList>
            <person name="Chandrababunaidu M.M."/>
            <person name="Singh D."/>
            <person name="Sen D."/>
            <person name="Bhan S."/>
            <person name="Das S."/>
            <person name="Gupta A."/>
            <person name="Adhikary S.P."/>
            <person name="Tripathy S."/>
        </authorList>
    </citation>
    <scope>NUCLEOTIDE SEQUENCE</scope>
    <source>
        <strain evidence="1">VB521301</strain>
    </source>
</reference>
<protein>
    <submittedName>
        <fullName evidence="1">Uncharacterized protein</fullName>
    </submittedName>
</protein>
<evidence type="ECO:0000313" key="1">
    <source>
        <dbReference type="EMBL" id="KIE14016.1"/>
    </source>
</evidence>
<dbReference type="EMBL" id="JHEG02000001">
    <property type="protein sequence ID" value="KIE14016.1"/>
    <property type="molecule type" value="Genomic_DNA"/>
</dbReference>